<feature type="region of interest" description="Disordered" evidence="1">
    <location>
        <begin position="1"/>
        <end position="20"/>
    </location>
</feature>
<dbReference type="HOGENOM" id="CLU_1362241_0_0_1"/>
<evidence type="ECO:0000256" key="2">
    <source>
        <dbReference type="SAM" id="Phobius"/>
    </source>
</evidence>
<gene>
    <name evidence="3" type="ordered locus">MTR_5g059930</name>
</gene>
<dbReference type="Proteomes" id="UP000002051">
    <property type="component" value="Chromosome 5"/>
</dbReference>
<evidence type="ECO:0000313" key="5">
    <source>
        <dbReference type="Proteomes" id="UP000002051"/>
    </source>
</evidence>
<protein>
    <submittedName>
        <fullName evidence="3">Transmembrane protein, putative</fullName>
    </submittedName>
</protein>
<keyword evidence="2" id="KW-0472">Membrane</keyword>
<keyword evidence="2 3" id="KW-0812">Transmembrane</keyword>
<reference evidence="3 5" key="2">
    <citation type="journal article" date="2014" name="BMC Genomics">
        <title>An improved genome release (version Mt4.0) for the model legume Medicago truncatula.</title>
        <authorList>
            <person name="Tang H."/>
            <person name="Krishnakumar V."/>
            <person name="Bidwell S."/>
            <person name="Rosen B."/>
            <person name="Chan A."/>
            <person name="Zhou S."/>
            <person name="Gentzbittel L."/>
            <person name="Childs K.L."/>
            <person name="Yandell M."/>
            <person name="Gundlach H."/>
            <person name="Mayer K.F."/>
            <person name="Schwartz D.C."/>
            <person name="Town C.D."/>
        </authorList>
    </citation>
    <scope>GENOME REANNOTATION</scope>
    <source>
        <strain evidence="4 5">cv. Jemalong A17</strain>
    </source>
</reference>
<sequence>MALVGEKKKKKKKKKKKHGQYPEYGVVITVYVESSRARSSNKSSKKTKPQYESKTRRGCDRKVQLLAYSLLSHLQLCCKLLYCGKKQANVVDAAAIKHGQNTENGVVITVYVQSSKKIKSQCESKTRRGCNRKAQLLAYSRHLRNIEASQNIQVQSQPKFKASSLFSSMVAICCHICGYTANFYIVVKRRKMGLMRSQLQL</sequence>
<dbReference type="PaxDb" id="3880-AES97787"/>
<accession>G7K9T8</accession>
<organism evidence="3 5">
    <name type="scientific">Medicago truncatula</name>
    <name type="common">Barrel medic</name>
    <name type="synonym">Medicago tribuloides</name>
    <dbReference type="NCBI Taxonomy" id="3880"/>
    <lineage>
        <taxon>Eukaryota</taxon>
        <taxon>Viridiplantae</taxon>
        <taxon>Streptophyta</taxon>
        <taxon>Embryophyta</taxon>
        <taxon>Tracheophyta</taxon>
        <taxon>Spermatophyta</taxon>
        <taxon>Magnoliopsida</taxon>
        <taxon>eudicotyledons</taxon>
        <taxon>Gunneridae</taxon>
        <taxon>Pentapetalae</taxon>
        <taxon>rosids</taxon>
        <taxon>fabids</taxon>
        <taxon>Fabales</taxon>
        <taxon>Fabaceae</taxon>
        <taxon>Papilionoideae</taxon>
        <taxon>50 kb inversion clade</taxon>
        <taxon>NPAAA clade</taxon>
        <taxon>Hologalegina</taxon>
        <taxon>IRL clade</taxon>
        <taxon>Trifolieae</taxon>
        <taxon>Medicago</taxon>
    </lineage>
</organism>
<feature type="region of interest" description="Disordered" evidence="1">
    <location>
        <begin position="35"/>
        <end position="54"/>
    </location>
</feature>
<evidence type="ECO:0000313" key="4">
    <source>
        <dbReference type="EnsemblPlants" id="AES97787"/>
    </source>
</evidence>
<feature type="compositionally biased region" description="Basic residues" evidence="1">
    <location>
        <begin position="7"/>
        <end position="19"/>
    </location>
</feature>
<proteinExistence type="predicted"/>
<dbReference type="AlphaFoldDB" id="G7K9T8"/>
<dbReference type="EMBL" id="CM001221">
    <property type="protein sequence ID" value="AES97787.1"/>
    <property type="molecule type" value="Genomic_DNA"/>
</dbReference>
<evidence type="ECO:0000313" key="3">
    <source>
        <dbReference type="EMBL" id="AES97787.1"/>
    </source>
</evidence>
<evidence type="ECO:0000256" key="1">
    <source>
        <dbReference type="SAM" id="MobiDB-lite"/>
    </source>
</evidence>
<keyword evidence="5" id="KW-1185">Reference proteome</keyword>
<dbReference type="EnsemblPlants" id="AES97787">
    <property type="protein sequence ID" value="AES97787"/>
    <property type="gene ID" value="MTR_5g059930"/>
</dbReference>
<reference evidence="4" key="3">
    <citation type="submission" date="2015-04" db="UniProtKB">
        <authorList>
            <consortium name="EnsemblPlants"/>
        </authorList>
    </citation>
    <scope>IDENTIFICATION</scope>
    <source>
        <strain evidence="4">cv. Jemalong A17</strain>
    </source>
</reference>
<name>G7K9T8_MEDTR</name>
<keyword evidence="2" id="KW-1133">Transmembrane helix</keyword>
<reference evidence="3 5" key="1">
    <citation type="journal article" date="2011" name="Nature">
        <title>The Medicago genome provides insight into the evolution of rhizobial symbioses.</title>
        <authorList>
            <person name="Young N.D."/>
            <person name="Debelle F."/>
            <person name="Oldroyd G.E."/>
            <person name="Geurts R."/>
            <person name="Cannon S.B."/>
            <person name="Udvardi M.K."/>
            <person name="Benedito V.A."/>
            <person name="Mayer K.F."/>
            <person name="Gouzy J."/>
            <person name="Schoof H."/>
            <person name="Van de Peer Y."/>
            <person name="Proost S."/>
            <person name="Cook D.R."/>
            <person name="Meyers B.C."/>
            <person name="Spannagl M."/>
            <person name="Cheung F."/>
            <person name="De Mita S."/>
            <person name="Krishnakumar V."/>
            <person name="Gundlach H."/>
            <person name="Zhou S."/>
            <person name="Mudge J."/>
            <person name="Bharti A.K."/>
            <person name="Murray J.D."/>
            <person name="Naoumkina M.A."/>
            <person name="Rosen B."/>
            <person name="Silverstein K.A."/>
            <person name="Tang H."/>
            <person name="Rombauts S."/>
            <person name="Zhao P.X."/>
            <person name="Zhou P."/>
            <person name="Barbe V."/>
            <person name="Bardou P."/>
            <person name="Bechner M."/>
            <person name="Bellec A."/>
            <person name="Berger A."/>
            <person name="Berges H."/>
            <person name="Bidwell S."/>
            <person name="Bisseling T."/>
            <person name="Choisne N."/>
            <person name="Couloux A."/>
            <person name="Denny R."/>
            <person name="Deshpande S."/>
            <person name="Dai X."/>
            <person name="Doyle J.J."/>
            <person name="Dudez A.M."/>
            <person name="Farmer A.D."/>
            <person name="Fouteau S."/>
            <person name="Franken C."/>
            <person name="Gibelin C."/>
            <person name="Gish J."/>
            <person name="Goldstein S."/>
            <person name="Gonzalez A.J."/>
            <person name="Green P.J."/>
            <person name="Hallab A."/>
            <person name="Hartog M."/>
            <person name="Hua A."/>
            <person name="Humphray S.J."/>
            <person name="Jeong D.H."/>
            <person name="Jing Y."/>
            <person name="Jocker A."/>
            <person name="Kenton S.M."/>
            <person name="Kim D.J."/>
            <person name="Klee K."/>
            <person name="Lai H."/>
            <person name="Lang C."/>
            <person name="Lin S."/>
            <person name="Macmil S.L."/>
            <person name="Magdelenat G."/>
            <person name="Matthews L."/>
            <person name="McCorrison J."/>
            <person name="Monaghan E.L."/>
            <person name="Mun J.H."/>
            <person name="Najar F.Z."/>
            <person name="Nicholson C."/>
            <person name="Noirot C."/>
            <person name="O'Bleness M."/>
            <person name="Paule C.R."/>
            <person name="Poulain J."/>
            <person name="Prion F."/>
            <person name="Qin B."/>
            <person name="Qu C."/>
            <person name="Retzel E.F."/>
            <person name="Riddle C."/>
            <person name="Sallet E."/>
            <person name="Samain S."/>
            <person name="Samson N."/>
            <person name="Sanders I."/>
            <person name="Saurat O."/>
            <person name="Scarpelli C."/>
            <person name="Schiex T."/>
            <person name="Segurens B."/>
            <person name="Severin A.J."/>
            <person name="Sherrier D.J."/>
            <person name="Shi R."/>
            <person name="Sims S."/>
            <person name="Singer S.R."/>
            <person name="Sinharoy S."/>
            <person name="Sterck L."/>
            <person name="Viollet A."/>
            <person name="Wang B.B."/>
            <person name="Wang K."/>
            <person name="Wang M."/>
            <person name="Wang X."/>
            <person name="Warfsmann J."/>
            <person name="Weissenbach J."/>
            <person name="White D.D."/>
            <person name="White J.D."/>
            <person name="Wiley G.B."/>
            <person name="Wincker P."/>
            <person name="Xing Y."/>
            <person name="Yang L."/>
            <person name="Yao Z."/>
            <person name="Ying F."/>
            <person name="Zhai J."/>
            <person name="Zhou L."/>
            <person name="Zuber A."/>
            <person name="Denarie J."/>
            <person name="Dixon R.A."/>
            <person name="May G.D."/>
            <person name="Schwartz D.C."/>
            <person name="Rogers J."/>
            <person name="Quetier F."/>
            <person name="Town C.D."/>
            <person name="Roe B.A."/>
        </authorList>
    </citation>
    <scope>NUCLEOTIDE SEQUENCE [LARGE SCALE GENOMIC DNA]</scope>
    <source>
        <strain evidence="3">A17</strain>
        <strain evidence="4 5">cv. Jemalong A17</strain>
    </source>
</reference>
<feature type="transmembrane region" description="Helical" evidence="2">
    <location>
        <begin position="165"/>
        <end position="187"/>
    </location>
</feature>